<sequence>METMRLRFKWPQGEGLHNSCCRKKSTAPKKIIPHVDFSDENAKESGKALDKLFSSEQQASILHVLNTASNKELEAFTLLRGKKSLSIVEHREKFGPFQNLESLMNVPLFQYKTTIQVCNSILNPETGGKKRKLQENRLLRKLIKPEIGRERLKAINSIVSIVSGTRRIAWAHLDRKLTVLDWQQTEYCRLMKGTYLSSVYLEEDGHHQVLSMNRNAVGRHFELMIGDTRTSGKEVVKQLLSESVLKEEPRVFFPLDKIVHYRQMFSSTEQYRVEELYDSLLQAIAFYELAVFNTES</sequence>
<dbReference type="GO" id="GO:0042645">
    <property type="term" value="C:mitochondrial nucleoid"/>
    <property type="evidence" value="ECO:0007669"/>
    <property type="project" value="TreeGrafter"/>
</dbReference>
<dbReference type="PANTHER" id="PTHR21053:SF2">
    <property type="entry name" value="TRANSCRIPTION ELONGATION FACTOR, MITOCHONDRIAL"/>
    <property type="match status" value="1"/>
</dbReference>
<dbReference type="PANTHER" id="PTHR21053">
    <property type="entry name" value="TRANSCRIPTION ELONGATION FACTOR, MITOCHONDRIAL"/>
    <property type="match status" value="1"/>
</dbReference>
<comment type="caution">
    <text evidence="1">The sequence shown here is derived from an EMBL/GenBank/DDBJ whole genome shotgun (WGS) entry which is preliminary data.</text>
</comment>
<protein>
    <submittedName>
        <fullName evidence="1">Uncharacterized protein</fullName>
    </submittedName>
</protein>
<evidence type="ECO:0000313" key="2">
    <source>
        <dbReference type="Proteomes" id="UP000308365"/>
    </source>
</evidence>
<gene>
    <name evidence="1" type="ORF">EI555_013650</name>
</gene>
<dbReference type="GO" id="GO:0030337">
    <property type="term" value="F:DNA polymerase processivity factor activity"/>
    <property type="evidence" value="ECO:0007669"/>
    <property type="project" value="TreeGrafter"/>
</dbReference>
<dbReference type="EMBL" id="RWIC01001002">
    <property type="protein sequence ID" value="TKC38380.1"/>
    <property type="molecule type" value="Genomic_DNA"/>
</dbReference>
<dbReference type="AlphaFoldDB" id="A0A4V5P704"/>
<reference evidence="2" key="1">
    <citation type="journal article" date="2019" name="IScience">
        <title>Narwhal Genome Reveals Long-Term Low Genetic Diversity despite Current Large Abundance Size.</title>
        <authorList>
            <person name="Westbury M.V."/>
            <person name="Petersen B."/>
            <person name="Garde E."/>
            <person name="Heide-Jorgensen M.P."/>
            <person name="Lorenzen E.D."/>
        </authorList>
    </citation>
    <scope>NUCLEOTIDE SEQUENCE [LARGE SCALE GENOMIC DNA]</scope>
</reference>
<organism evidence="1 2">
    <name type="scientific">Monodon monoceros</name>
    <name type="common">Narwhal</name>
    <name type="synonym">Ceratodon monodon</name>
    <dbReference type="NCBI Taxonomy" id="40151"/>
    <lineage>
        <taxon>Eukaryota</taxon>
        <taxon>Metazoa</taxon>
        <taxon>Chordata</taxon>
        <taxon>Craniata</taxon>
        <taxon>Vertebrata</taxon>
        <taxon>Euteleostomi</taxon>
        <taxon>Mammalia</taxon>
        <taxon>Eutheria</taxon>
        <taxon>Laurasiatheria</taxon>
        <taxon>Artiodactyla</taxon>
        <taxon>Whippomorpha</taxon>
        <taxon>Cetacea</taxon>
        <taxon>Odontoceti</taxon>
        <taxon>Monodontidae</taxon>
        <taxon>Monodon</taxon>
    </lineage>
</organism>
<dbReference type="InterPro" id="IPR039150">
    <property type="entry name" value="TEFM"/>
</dbReference>
<evidence type="ECO:0000313" key="1">
    <source>
        <dbReference type="EMBL" id="TKC38380.1"/>
    </source>
</evidence>
<dbReference type="InterPro" id="IPR010994">
    <property type="entry name" value="RuvA_2-like"/>
</dbReference>
<name>A0A4V5P704_MONMO</name>
<dbReference type="FunFam" id="1.10.150.280:FF:000004">
    <property type="entry name" value="Transcription elongation factor, mitochondrial"/>
    <property type="match status" value="1"/>
</dbReference>
<dbReference type="Gene3D" id="1.10.150.280">
    <property type="entry name" value="AF1531-like domain"/>
    <property type="match status" value="1"/>
</dbReference>
<dbReference type="Pfam" id="PF12836">
    <property type="entry name" value="HHH_3"/>
    <property type="match status" value="1"/>
</dbReference>
<dbReference type="Proteomes" id="UP000308365">
    <property type="component" value="Unassembled WGS sequence"/>
</dbReference>
<dbReference type="GO" id="GO:0006392">
    <property type="term" value="P:transcription elongation by mitochondrial RNA polymerase"/>
    <property type="evidence" value="ECO:0007669"/>
    <property type="project" value="InterPro"/>
</dbReference>
<accession>A0A4V5P704</accession>
<proteinExistence type="predicted"/>
<dbReference type="SUPFAM" id="SSF47781">
    <property type="entry name" value="RuvA domain 2-like"/>
    <property type="match status" value="1"/>
</dbReference>